<evidence type="ECO:0000313" key="2">
    <source>
        <dbReference type="Proteomes" id="UP000829998"/>
    </source>
</evidence>
<dbReference type="RefSeq" id="WP_248729848.1">
    <property type="nucleotide sequence ID" value="NZ_CP096829.1"/>
</dbReference>
<dbReference type="Proteomes" id="UP000829998">
    <property type="component" value="Chromosome"/>
</dbReference>
<sequence length="230" mass="27070">MTTKRNSILITNPSDKFDEIIFDQINTNPEIIHLLSYFKIENTDKELEFKKLLEKNKIPYLYLGQGPFKIEQICPSLNKTKSKKSDFLVNLKNLGEVIFDLRSAEKIKFSMSRNSYFSVTVSEFEELSKTQKLILAPIWLVYTNKNKICPKNSTLFYFISLSLLAQFWKGLSQRLNENDFKKIKILRIPDELLIKVKSKIALNELNKIEENTFDVFSKKNIDHYNKIKKR</sequence>
<accession>A0ABY4LXY5</accession>
<name>A0ABY4LXY5_9FLAO</name>
<dbReference type="EMBL" id="CP096829">
    <property type="protein sequence ID" value="UPZ17910.1"/>
    <property type="molecule type" value="Genomic_DNA"/>
</dbReference>
<reference evidence="1 2" key="1">
    <citation type="submission" date="2022-04" db="EMBL/GenBank/DDBJ databases">
        <authorList>
            <person name="Ra J.-S."/>
            <person name="Kim S.-B."/>
        </authorList>
    </citation>
    <scope>NUCLEOTIDE SEQUENCE [LARGE SCALE GENOMIC DNA]</scope>
    <source>
        <strain evidence="1 2">MMS21-Er5</strain>
    </source>
</reference>
<organism evidence="1 2">
    <name type="scientific">Flavobacterium humidisoli</name>
    <dbReference type="NCBI Taxonomy" id="2937442"/>
    <lineage>
        <taxon>Bacteria</taxon>
        <taxon>Pseudomonadati</taxon>
        <taxon>Bacteroidota</taxon>
        <taxon>Flavobacteriia</taxon>
        <taxon>Flavobacteriales</taxon>
        <taxon>Flavobacteriaceae</taxon>
        <taxon>Flavobacterium</taxon>
    </lineage>
</organism>
<protein>
    <submittedName>
        <fullName evidence="1">Uncharacterized protein</fullName>
    </submittedName>
</protein>
<evidence type="ECO:0000313" key="1">
    <source>
        <dbReference type="EMBL" id="UPZ17910.1"/>
    </source>
</evidence>
<proteinExistence type="predicted"/>
<gene>
    <name evidence="1" type="ORF">M0M44_11290</name>
</gene>
<keyword evidence="2" id="KW-1185">Reference proteome</keyword>